<dbReference type="InterPro" id="IPR029759">
    <property type="entry name" value="GPX_AS"/>
</dbReference>
<dbReference type="CDD" id="cd00340">
    <property type="entry name" value="GSH_Peroxidase"/>
    <property type="match status" value="1"/>
</dbReference>
<dbReference type="PIRSF" id="PIRSF000303">
    <property type="entry name" value="Glutathion_perox"/>
    <property type="match status" value="1"/>
</dbReference>
<dbReference type="InterPro" id="IPR013766">
    <property type="entry name" value="Thioredoxin_domain"/>
</dbReference>
<dbReference type="PANTHER" id="PTHR11592">
    <property type="entry name" value="GLUTATHIONE PEROXIDASE"/>
    <property type="match status" value="1"/>
</dbReference>
<dbReference type="InterPro" id="IPR036249">
    <property type="entry name" value="Thioredoxin-like_sf"/>
</dbReference>
<evidence type="ECO:0000313" key="8">
    <source>
        <dbReference type="WBParaSite" id="PTRK_0000151900.1"/>
    </source>
</evidence>
<dbReference type="InterPro" id="IPR000889">
    <property type="entry name" value="Glutathione_peroxidase"/>
</dbReference>
<dbReference type="SUPFAM" id="SSF52833">
    <property type="entry name" value="Thioredoxin-like"/>
    <property type="match status" value="1"/>
</dbReference>
<accession>A0A0N4Z3M6</accession>
<reference evidence="8" key="1">
    <citation type="submission" date="2017-02" db="UniProtKB">
        <authorList>
            <consortium name="WormBaseParasite"/>
        </authorList>
    </citation>
    <scope>IDENTIFICATION</scope>
</reference>
<dbReference type="PRINTS" id="PR01011">
    <property type="entry name" value="GLUTPROXDASE"/>
</dbReference>
<dbReference type="Proteomes" id="UP000038045">
    <property type="component" value="Unplaced"/>
</dbReference>
<dbReference type="PANTHER" id="PTHR11592:SF134">
    <property type="entry name" value="PHOSPHOLIPID HYDROPEROXIDE GLUTATHIONE PEROXIDASE"/>
    <property type="match status" value="1"/>
</dbReference>
<comment type="similarity">
    <text evidence="1 5">Belongs to the glutathione peroxidase family.</text>
</comment>
<feature type="active site" evidence="4">
    <location>
        <position position="67"/>
    </location>
</feature>
<dbReference type="FunFam" id="3.40.30.10:FF:000025">
    <property type="entry name" value="Glutathione peroxidase"/>
    <property type="match status" value="1"/>
</dbReference>
<evidence type="ECO:0000259" key="6">
    <source>
        <dbReference type="PROSITE" id="PS51352"/>
    </source>
</evidence>
<keyword evidence="3 5" id="KW-0560">Oxidoreductase</keyword>
<keyword evidence="7" id="KW-1185">Reference proteome</keyword>
<name>A0A0N4Z3M6_PARTI</name>
<evidence type="ECO:0000256" key="5">
    <source>
        <dbReference type="RuleBase" id="RU000499"/>
    </source>
</evidence>
<feature type="domain" description="Thioredoxin" evidence="6">
    <location>
        <begin position="29"/>
        <end position="190"/>
    </location>
</feature>
<evidence type="ECO:0000256" key="3">
    <source>
        <dbReference type="ARBA" id="ARBA00023002"/>
    </source>
</evidence>
<organism evidence="7 8">
    <name type="scientific">Parastrongyloides trichosuri</name>
    <name type="common">Possum-specific nematode worm</name>
    <dbReference type="NCBI Taxonomy" id="131310"/>
    <lineage>
        <taxon>Eukaryota</taxon>
        <taxon>Metazoa</taxon>
        <taxon>Ecdysozoa</taxon>
        <taxon>Nematoda</taxon>
        <taxon>Chromadorea</taxon>
        <taxon>Rhabditida</taxon>
        <taxon>Tylenchina</taxon>
        <taxon>Panagrolaimomorpha</taxon>
        <taxon>Strongyloidoidea</taxon>
        <taxon>Strongyloididae</taxon>
        <taxon>Parastrongyloides</taxon>
    </lineage>
</organism>
<dbReference type="WBParaSite" id="PTRK_0000151900.1">
    <property type="protein sequence ID" value="PTRK_0000151900.1"/>
    <property type="gene ID" value="PTRK_0000151900"/>
</dbReference>
<dbReference type="PROSITE" id="PS51352">
    <property type="entry name" value="THIOREDOXIN_2"/>
    <property type="match status" value="1"/>
</dbReference>
<evidence type="ECO:0000313" key="7">
    <source>
        <dbReference type="Proteomes" id="UP000038045"/>
    </source>
</evidence>
<proteinExistence type="inferred from homology"/>
<dbReference type="GO" id="GO:0006979">
    <property type="term" value="P:response to oxidative stress"/>
    <property type="evidence" value="ECO:0007669"/>
    <property type="project" value="InterPro"/>
</dbReference>
<dbReference type="GO" id="GO:0004601">
    <property type="term" value="F:peroxidase activity"/>
    <property type="evidence" value="ECO:0007669"/>
    <property type="project" value="UniProtKB-KW"/>
</dbReference>
<evidence type="ECO:0000256" key="4">
    <source>
        <dbReference type="PIRSR" id="PIRSR000303-1"/>
    </source>
</evidence>
<dbReference type="PROSITE" id="PS00460">
    <property type="entry name" value="GLUTATHIONE_PEROXID_1"/>
    <property type="match status" value="1"/>
</dbReference>
<dbReference type="Gene3D" id="3.40.30.10">
    <property type="entry name" value="Glutaredoxin"/>
    <property type="match status" value="1"/>
</dbReference>
<evidence type="ECO:0000256" key="1">
    <source>
        <dbReference type="ARBA" id="ARBA00006926"/>
    </source>
</evidence>
<dbReference type="AlphaFoldDB" id="A0A0N4Z3M6"/>
<sequence>MLTSASISRLFTNSFLSSQLLFRNTFCKMANDHTIYQFTVEDADGKQVSLEKYRGNVVIIVNVASQCGLTDANYKQLKEILDKYHEKGLRVAAFPCNQFGGQEPGCPLDIAGEMKKKFGIEPDFYGKIDVNGSNAAPLYQFLKKEKGGTLFDAIKWNFTKFLVNKEGKVVERYGPTTEPKTFIKDIEALL</sequence>
<protein>
    <recommendedName>
        <fullName evidence="5">Glutathione peroxidase</fullName>
    </recommendedName>
</protein>
<dbReference type="PROSITE" id="PS51355">
    <property type="entry name" value="GLUTATHIONE_PEROXID_3"/>
    <property type="match status" value="1"/>
</dbReference>
<dbReference type="Pfam" id="PF00255">
    <property type="entry name" value="GSHPx"/>
    <property type="match status" value="1"/>
</dbReference>
<dbReference type="STRING" id="131310.A0A0N4Z3M6"/>
<evidence type="ECO:0000256" key="2">
    <source>
        <dbReference type="ARBA" id="ARBA00022559"/>
    </source>
</evidence>
<keyword evidence="2 5" id="KW-0575">Peroxidase</keyword>